<dbReference type="InterPro" id="IPR002931">
    <property type="entry name" value="Transglutaminase-like"/>
</dbReference>
<name>A0A851GHP9_9BACT</name>
<evidence type="ECO:0000313" key="4">
    <source>
        <dbReference type="EMBL" id="NWK56402.1"/>
    </source>
</evidence>
<feature type="transmembrane region" description="Helical" evidence="2">
    <location>
        <begin position="7"/>
        <end position="26"/>
    </location>
</feature>
<feature type="transmembrane region" description="Helical" evidence="2">
    <location>
        <begin position="32"/>
        <end position="52"/>
    </location>
</feature>
<reference evidence="4 5" key="1">
    <citation type="submission" date="2020-07" db="EMBL/GenBank/DDBJ databases">
        <title>Roseicoccus Jingziensis gen. nov., sp. nov., isolated from coastal seawater.</title>
        <authorList>
            <person name="Feng X."/>
        </authorList>
    </citation>
    <scope>NUCLEOTIDE SEQUENCE [LARGE SCALE GENOMIC DNA]</scope>
    <source>
        <strain evidence="4 5">N1E253</strain>
    </source>
</reference>
<dbReference type="AlphaFoldDB" id="A0A851GHP9"/>
<feature type="transmembrane region" description="Helical" evidence="2">
    <location>
        <begin position="72"/>
        <end position="94"/>
    </location>
</feature>
<evidence type="ECO:0000256" key="1">
    <source>
        <dbReference type="SAM" id="MobiDB-lite"/>
    </source>
</evidence>
<keyword evidence="2" id="KW-0812">Transmembrane</keyword>
<evidence type="ECO:0000259" key="3">
    <source>
        <dbReference type="SMART" id="SM00460"/>
    </source>
</evidence>
<dbReference type="Gene3D" id="3.10.620.30">
    <property type="match status" value="1"/>
</dbReference>
<dbReference type="SMART" id="SM00460">
    <property type="entry name" value="TGc"/>
    <property type="match status" value="1"/>
</dbReference>
<keyword evidence="2" id="KW-1133">Transmembrane helix</keyword>
<keyword evidence="2" id="KW-0472">Membrane</keyword>
<protein>
    <submittedName>
        <fullName evidence="4">Transglutaminase domain-containing protein</fullName>
    </submittedName>
</protein>
<dbReference type="Pfam" id="PF01841">
    <property type="entry name" value="Transglut_core"/>
    <property type="match status" value="1"/>
</dbReference>
<organism evidence="4 5">
    <name type="scientific">Oceaniferula marina</name>
    <dbReference type="NCBI Taxonomy" id="2748318"/>
    <lineage>
        <taxon>Bacteria</taxon>
        <taxon>Pseudomonadati</taxon>
        <taxon>Verrucomicrobiota</taxon>
        <taxon>Verrucomicrobiia</taxon>
        <taxon>Verrucomicrobiales</taxon>
        <taxon>Verrucomicrobiaceae</taxon>
        <taxon>Oceaniferula</taxon>
    </lineage>
</organism>
<proteinExistence type="predicted"/>
<evidence type="ECO:0000256" key="2">
    <source>
        <dbReference type="SAM" id="Phobius"/>
    </source>
</evidence>
<feature type="transmembrane region" description="Helical" evidence="2">
    <location>
        <begin position="479"/>
        <end position="499"/>
    </location>
</feature>
<dbReference type="InterPro" id="IPR052901">
    <property type="entry name" value="Bact_TGase-like"/>
</dbReference>
<keyword evidence="5" id="KW-1185">Reference proteome</keyword>
<dbReference type="EMBL" id="JACBAZ010000004">
    <property type="protein sequence ID" value="NWK56402.1"/>
    <property type="molecule type" value="Genomic_DNA"/>
</dbReference>
<feature type="region of interest" description="Disordered" evidence="1">
    <location>
        <begin position="433"/>
        <end position="452"/>
    </location>
</feature>
<dbReference type="PANTHER" id="PTHR42736:SF1">
    <property type="entry name" value="PROTEIN-GLUTAMINE GAMMA-GLUTAMYLTRANSFERASE"/>
    <property type="match status" value="1"/>
</dbReference>
<dbReference type="RefSeq" id="WP_178933179.1">
    <property type="nucleotide sequence ID" value="NZ_JACBAZ010000004.1"/>
</dbReference>
<dbReference type="PANTHER" id="PTHR42736">
    <property type="entry name" value="PROTEIN-GLUTAMINE GAMMA-GLUTAMYLTRANSFERASE"/>
    <property type="match status" value="1"/>
</dbReference>
<dbReference type="SUPFAM" id="SSF54001">
    <property type="entry name" value="Cysteine proteinases"/>
    <property type="match status" value="1"/>
</dbReference>
<dbReference type="Proteomes" id="UP000557872">
    <property type="component" value="Unassembled WGS sequence"/>
</dbReference>
<accession>A0A851GHP9</accession>
<dbReference type="InterPro" id="IPR038765">
    <property type="entry name" value="Papain-like_cys_pep_sf"/>
</dbReference>
<comment type="caution">
    <text evidence="4">The sequence shown here is derived from an EMBL/GenBank/DDBJ whole genome shotgun (WGS) entry which is preliminary data.</text>
</comment>
<evidence type="ECO:0000313" key="5">
    <source>
        <dbReference type="Proteomes" id="UP000557872"/>
    </source>
</evidence>
<sequence>MAISFFIRNVPMMLAVIGAYLLLRGWPGGPGLLMRSCLAVATLVAGLAWWGARREAKVPIMQSLKRATWYDYLSLGVAVVLAEALFVLFTITVAGPSLRFAGEMEEVVEGIASVDEETAGSGADEGELSDAISGRTLFRNKLQRQLPKRSNLKPSNKPEVFLQLENEEDALELLNSRIYLHSFSFSRFNGVSWSAARSAPRELRSPIRFPLVRGLPGTKDLPSFRYRVFHAANPSSQNVFISLHGAQGTDLSRLTRLADSIYRLPELESALDGYNYEVRSTPIDFTDLIGLPLQAAKAAPGELDLPTELSTQLNNTADIFNDHDQLFDKLIEMRRFLQDRYDYSLEVSNMQELNPLENFLYEERRGYCEHFATAAAMLCRALGVPSRVAYGWSGGRLYRSQNMFVFRAKDAHAWTEIKLDGYGWVIFDTTPPDDEATPESHAAPESEPAPDPEKVIAEQSNQTKAVDDPSVQLALGADLWKLLVVVFLVVASWVVVLFVRRWRLPLTDVDGRPLHRPPSAYLQAFKLACGMAGCPMPSGRTLRQQVSWMESQGIAPDFLNELLAYHYGRLYADRSEDKELEKQLIHSIRLWRQELVD</sequence>
<gene>
    <name evidence="4" type="ORF">HW115_12330</name>
</gene>
<feature type="domain" description="Transglutaminase-like" evidence="3">
    <location>
        <begin position="360"/>
        <end position="431"/>
    </location>
</feature>